<evidence type="ECO:0000256" key="6">
    <source>
        <dbReference type="ARBA" id="ARBA00023004"/>
    </source>
</evidence>
<dbReference type="GO" id="GO:0008199">
    <property type="term" value="F:ferric iron binding"/>
    <property type="evidence" value="ECO:0007669"/>
    <property type="project" value="InterPro"/>
</dbReference>
<dbReference type="InterPro" id="IPR041719">
    <property type="entry name" value="Ferritin_prok"/>
</dbReference>
<keyword evidence="9" id="KW-0472">Membrane</keyword>
<dbReference type="InterPro" id="IPR008331">
    <property type="entry name" value="Ferritin_DPS_dom"/>
</dbReference>
<evidence type="ECO:0000256" key="8">
    <source>
        <dbReference type="RuleBase" id="RU361145"/>
    </source>
</evidence>
<evidence type="ECO:0000259" key="10">
    <source>
        <dbReference type="PROSITE" id="PS50905"/>
    </source>
</evidence>
<comment type="subcellular location">
    <subcellularLocation>
        <location evidence="1 8">Cytoplasm</location>
    </subcellularLocation>
</comment>
<dbReference type="Gene3D" id="1.20.1260.10">
    <property type="match status" value="1"/>
</dbReference>
<proteinExistence type="inferred from homology"/>
<dbReference type="AlphaFoldDB" id="A0A6S6THU7"/>
<reference evidence="11" key="1">
    <citation type="submission" date="2020-01" db="EMBL/GenBank/DDBJ databases">
        <authorList>
            <person name="Meier V. D."/>
            <person name="Meier V D."/>
        </authorList>
    </citation>
    <scope>NUCLEOTIDE SEQUENCE</scope>
    <source>
        <strain evidence="11">HLG_WM_MAG_02</strain>
    </source>
</reference>
<dbReference type="PROSITE" id="PS50905">
    <property type="entry name" value="FERRITIN_LIKE"/>
    <property type="match status" value="1"/>
</dbReference>
<dbReference type="EC" id="1.16.3.2" evidence="8"/>
<evidence type="ECO:0000256" key="3">
    <source>
        <dbReference type="ARBA" id="ARBA00022434"/>
    </source>
</evidence>
<keyword evidence="5" id="KW-0560">Oxidoreductase</keyword>
<keyword evidence="4 7" id="KW-0479">Metal-binding</keyword>
<dbReference type="CDD" id="cd01055">
    <property type="entry name" value="Nonheme_Ferritin"/>
    <property type="match status" value="1"/>
</dbReference>
<feature type="transmembrane region" description="Helical" evidence="9">
    <location>
        <begin position="6"/>
        <end position="24"/>
    </location>
</feature>
<feature type="binding site" evidence="7">
    <location>
        <position position="78"/>
    </location>
    <ligand>
        <name>Fe cation</name>
        <dbReference type="ChEBI" id="CHEBI:24875"/>
        <label>1</label>
    </ligand>
</feature>
<feature type="binding site" evidence="7">
    <location>
        <position position="45"/>
    </location>
    <ligand>
        <name>Fe cation</name>
        <dbReference type="ChEBI" id="CHEBI:24875"/>
        <label>1</label>
    </ligand>
</feature>
<dbReference type="GO" id="GO:0005829">
    <property type="term" value="C:cytosol"/>
    <property type="evidence" value="ECO:0007669"/>
    <property type="project" value="TreeGrafter"/>
</dbReference>
<name>A0A6S6THU7_9BACT</name>
<dbReference type="GO" id="GO:0006879">
    <property type="term" value="P:intracellular iron ion homeostasis"/>
    <property type="evidence" value="ECO:0007669"/>
    <property type="project" value="UniProtKB-KW"/>
</dbReference>
<dbReference type="GO" id="GO:0006826">
    <property type="term" value="P:iron ion transport"/>
    <property type="evidence" value="ECO:0007669"/>
    <property type="project" value="InterPro"/>
</dbReference>
<evidence type="ECO:0000256" key="9">
    <source>
        <dbReference type="SAM" id="Phobius"/>
    </source>
</evidence>
<dbReference type="InterPro" id="IPR009078">
    <property type="entry name" value="Ferritin-like_SF"/>
</dbReference>
<keyword evidence="9" id="KW-1133">Transmembrane helix</keyword>
<dbReference type="InterPro" id="IPR012347">
    <property type="entry name" value="Ferritin-like"/>
</dbReference>
<accession>A0A6S6THU7</accession>
<dbReference type="GO" id="GO:0004322">
    <property type="term" value="F:ferroxidase activity"/>
    <property type="evidence" value="ECO:0007669"/>
    <property type="project" value="TreeGrafter"/>
</dbReference>
<evidence type="ECO:0000256" key="1">
    <source>
        <dbReference type="ARBA" id="ARBA00004496"/>
    </source>
</evidence>
<evidence type="ECO:0000313" key="11">
    <source>
        <dbReference type="EMBL" id="CAA6814458.1"/>
    </source>
</evidence>
<keyword evidence="8" id="KW-0963">Cytoplasm</keyword>
<keyword evidence="3 8" id="KW-0409">Iron storage</keyword>
<organism evidence="11">
    <name type="scientific">uncultured Sulfurovum sp</name>
    <dbReference type="NCBI Taxonomy" id="269237"/>
    <lineage>
        <taxon>Bacteria</taxon>
        <taxon>Pseudomonadati</taxon>
        <taxon>Campylobacterota</taxon>
        <taxon>Epsilonproteobacteria</taxon>
        <taxon>Campylobacterales</taxon>
        <taxon>Sulfurovaceae</taxon>
        <taxon>Sulfurovum</taxon>
        <taxon>environmental samples</taxon>
    </lineage>
</organism>
<dbReference type="FunFam" id="1.20.1260.10:FF:000001">
    <property type="entry name" value="Non-heme ferritin"/>
    <property type="match status" value="1"/>
</dbReference>
<gene>
    <name evidence="11" type="ORF">HELGO_WM16820</name>
</gene>
<dbReference type="PANTHER" id="PTHR11431">
    <property type="entry name" value="FERRITIN"/>
    <property type="match status" value="1"/>
</dbReference>
<sequence length="193" mass="22546">MSFINILSILLFCIVYYLRTNLLYEGHKMLTEKLYMAMNEQMMLEFASSNLYKSMASWCESKGFKGSAHFLNAHAKEEMEHMEKLFGYINKTGNRAILGTLEAPKAEFGTLREVFEQTFKHEQLITKQIFALADLSLELKDFSTFSFLQWYTAEQHEEEALFHEIIEKFDIIGEQGKGLFMIDKEIGNLLRKH</sequence>
<comment type="similarity">
    <text evidence="2 8">Belongs to the ferritin family. Prokaryotic subfamily.</text>
</comment>
<dbReference type="PANTHER" id="PTHR11431:SF127">
    <property type="entry name" value="BACTERIAL NON-HEME FERRITIN"/>
    <property type="match status" value="1"/>
</dbReference>
<evidence type="ECO:0000256" key="5">
    <source>
        <dbReference type="ARBA" id="ARBA00023002"/>
    </source>
</evidence>
<dbReference type="InterPro" id="IPR009040">
    <property type="entry name" value="Ferritin-like_diiron"/>
</dbReference>
<keyword evidence="9" id="KW-0812">Transmembrane</keyword>
<dbReference type="Pfam" id="PF00210">
    <property type="entry name" value="Ferritin"/>
    <property type="match status" value="1"/>
</dbReference>
<dbReference type="EMBL" id="CACVAZ010000092">
    <property type="protein sequence ID" value="CAA6814458.1"/>
    <property type="molecule type" value="Genomic_DNA"/>
</dbReference>
<feature type="binding site" evidence="7">
    <location>
        <position position="122"/>
    </location>
    <ligand>
        <name>Fe cation</name>
        <dbReference type="ChEBI" id="CHEBI:24875"/>
        <label>1</label>
    </ligand>
</feature>
<dbReference type="SUPFAM" id="SSF47240">
    <property type="entry name" value="Ferritin-like"/>
    <property type="match status" value="1"/>
</dbReference>
<dbReference type="GO" id="GO:0008198">
    <property type="term" value="F:ferrous iron binding"/>
    <property type="evidence" value="ECO:0007669"/>
    <property type="project" value="TreeGrafter"/>
</dbReference>
<protein>
    <recommendedName>
        <fullName evidence="8">Ferritin</fullName>
        <ecNumber evidence="8">1.16.3.2</ecNumber>
    </recommendedName>
</protein>
<evidence type="ECO:0000256" key="4">
    <source>
        <dbReference type="ARBA" id="ARBA00022723"/>
    </source>
</evidence>
<dbReference type="NCBIfam" id="NF007638">
    <property type="entry name" value="PRK10304.1"/>
    <property type="match status" value="1"/>
</dbReference>
<feature type="binding site" evidence="7">
    <location>
        <position position="81"/>
    </location>
    <ligand>
        <name>Fe cation</name>
        <dbReference type="ChEBI" id="CHEBI:24875"/>
        <label>1</label>
    </ligand>
</feature>
<evidence type="ECO:0000256" key="7">
    <source>
        <dbReference type="PIRSR" id="PIRSR601519-1"/>
    </source>
</evidence>
<comment type="function">
    <text evidence="8">Iron-storage protein.</text>
</comment>
<dbReference type="InterPro" id="IPR001519">
    <property type="entry name" value="Ferritin"/>
</dbReference>
<comment type="catalytic activity">
    <reaction evidence="8">
        <text>4 Fe(2+) + O2 + 6 H2O = 4 iron(III) oxide-hydroxide + 12 H(+)</text>
        <dbReference type="Rhea" id="RHEA:11972"/>
        <dbReference type="ChEBI" id="CHEBI:15377"/>
        <dbReference type="ChEBI" id="CHEBI:15378"/>
        <dbReference type="ChEBI" id="CHEBI:15379"/>
        <dbReference type="ChEBI" id="CHEBI:29033"/>
        <dbReference type="ChEBI" id="CHEBI:78619"/>
        <dbReference type="EC" id="1.16.3.2"/>
    </reaction>
</comment>
<dbReference type="GO" id="GO:0042802">
    <property type="term" value="F:identical protein binding"/>
    <property type="evidence" value="ECO:0007669"/>
    <property type="project" value="UniProtKB-ARBA"/>
</dbReference>
<keyword evidence="6 7" id="KW-0408">Iron</keyword>
<evidence type="ECO:0000256" key="2">
    <source>
        <dbReference type="ARBA" id="ARBA00006950"/>
    </source>
</evidence>
<feature type="binding site" evidence="7">
    <location>
        <position position="155"/>
    </location>
    <ligand>
        <name>Fe cation</name>
        <dbReference type="ChEBI" id="CHEBI:24875"/>
        <label>1</label>
    </ligand>
</feature>
<feature type="domain" description="Ferritin-like diiron" evidence="10">
    <location>
        <begin position="28"/>
        <end position="173"/>
    </location>
</feature>